<keyword evidence="2" id="KW-1185">Reference proteome</keyword>
<sequence>MALPTVPLDFPNTGDIACDRHGHSRFPSNINKSSKEKALPIRSDAHRKGIIGARQMKRRLETPPVHCLMAVYFIAHRSSHFRSIVQKFQRKKKSYFIVTTPPSPLCLLCLVIFFSDDETFIGQPKNCYWKNFLISL</sequence>
<dbReference type="AlphaFoldDB" id="A0AAV4UI70"/>
<proteinExistence type="predicted"/>
<dbReference type="EMBL" id="BPLR01012901">
    <property type="protein sequence ID" value="GIY57395.1"/>
    <property type="molecule type" value="Genomic_DNA"/>
</dbReference>
<protein>
    <submittedName>
        <fullName evidence="1">Uncharacterized protein</fullName>
    </submittedName>
</protein>
<name>A0AAV4UI70_CAEEX</name>
<comment type="caution">
    <text evidence="1">The sequence shown here is derived from an EMBL/GenBank/DDBJ whole genome shotgun (WGS) entry which is preliminary data.</text>
</comment>
<dbReference type="Proteomes" id="UP001054945">
    <property type="component" value="Unassembled WGS sequence"/>
</dbReference>
<accession>A0AAV4UI70</accession>
<reference evidence="1 2" key="1">
    <citation type="submission" date="2021-06" db="EMBL/GenBank/DDBJ databases">
        <title>Caerostris extrusa draft genome.</title>
        <authorList>
            <person name="Kono N."/>
            <person name="Arakawa K."/>
        </authorList>
    </citation>
    <scope>NUCLEOTIDE SEQUENCE [LARGE SCALE GENOMIC DNA]</scope>
</reference>
<evidence type="ECO:0000313" key="2">
    <source>
        <dbReference type="Proteomes" id="UP001054945"/>
    </source>
</evidence>
<organism evidence="1 2">
    <name type="scientific">Caerostris extrusa</name>
    <name type="common">Bark spider</name>
    <name type="synonym">Caerostris bankana</name>
    <dbReference type="NCBI Taxonomy" id="172846"/>
    <lineage>
        <taxon>Eukaryota</taxon>
        <taxon>Metazoa</taxon>
        <taxon>Ecdysozoa</taxon>
        <taxon>Arthropoda</taxon>
        <taxon>Chelicerata</taxon>
        <taxon>Arachnida</taxon>
        <taxon>Araneae</taxon>
        <taxon>Araneomorphae</taxon>
        <taxon>Entelegynae</taxon>
        <taxon>Araneoidea</taxon>
        <taxon>Araneidae</taxon>
        <taxon>Caerostris</taxon>
    </lineage>
</organism>
<evidence type="ECO:0000313" key="1">
    <source>
        <dbReference type="EMBL" id="GIY57395.1"/>
    </source>
</evidence>
<gene>
    <name evidence="1" type="ORF">CEXT_597001</name>
</gene>